<keyword evidence="5 10" id="KW-0812">Transmembrane</keyword>
<dbReference type="GO" id="GO:0005886">
    <property type="term" value="C:plasma membrane"/>
    <property type="evidence" value="ECO:0007669"/>
    <property type="project" value="UniProtKB-SubCell"/>
</dbReference>
<keyword evidence="3" id="KW-1003">Cell membrane</keyword>
<dbReference type="EC" id="3.1.4.52" evidence="2"/>
<dbReference type="CDD" id="cd01948">
    <property type="entry name" value="EAL"/>
    <property type="match status" value="1"/>
</dbReference>
<dbReference type="PANTHER" id="PTHR33121">
    <property type="entry name" value="CYCLIC DI-GMP PHOSPHODIESTERASE PDEF"/>
    <property type="match status" value="1"/>
</dbReference>
<keyword evidence="8 10" id="KW-0472">Membrane</keyword>
<dbReference type="InterPro" id="IPR050706">
    <property type="entry name" value="Cyclic-di-GMP_PDE-like"/>
</dbReference>
<organism evidence="12 13">
    <name type="scientific">Caballeronia cordobensis</name>
    <name type="common">Burkholderia cordobensis</name>
    <dbReference type="NCBI Taxonomy" id="1353886"/>
    <lineage>
        <taxon>Bacteria</taxon>
        <taxon>Pseudomonadati</taxon>
        <taxon>Pseudomonadota</taxon>
        <taxon>Betaproteobacteria</taxon>
        <taxon>Burkholderiales</taxon>
        <taxon>Burkholderiaceae</taxon>
        <taxon>Caballeronia</taxon>
    </lineage>
</organism>
<keyword evidence="4" id="KW-0973">c-di-GMP</keyword>
<dbReference type="SUPFAM" id="SSF141868">
    <property type="entry name" value="EAL domain-like"/>
    <property type="match status" value="1"/>
</dbReference>
<reference evidence="13" key="1">
    <citation type="submission" date="2016-01" db="EMBL/GenBank/DDBJ databases">
        <authorList>
            <person name="Peeters C."/>
        </authorList>
    </citation>
    <scope>NUCLEOTIDE SEQUENCE [LARGE SCALE GENOMIC DNA]</scope>
</reference>
<comment type="subcellular location">
    <subcellularLocation>
        <location evidence="1">Cell membrane</location>
        <topology evidence="1">Multi-pass membrane protein</topology>
    </subcellularLocation>
</comment>
<gene>
    <name evidence="12" type="ORF">AWB70_00959</name>
</gene>
<evidence type="ECO:0000313" key="12">
    <source>
        <dbReference type="EMBL" id="SAL19533.1"/>
    </source>
</evidence>
<dbReference type="InterPro" id="IPR035919">
    <property type="entry name" value="EAL_sf"/>
</dbReference>
<evidence type="ECO:0000256" key="3">
    <source>
        <dbReference type="ARBA" id="ARBA00022475"/>
    </source>
</evidence>
<dbReference type="Pfam" id="PF12792">
    <property type="entry name" value="CSS-motif"/>
    <property type="match status" value="1"/>
</dbReference>
<evidence type="ECO:0000256" key="10">
    <source>
        <dbReference type="SAM" id="Phobius"/>
    </source>
</evidence>
<dbReference type="Gene3D" id="3.20.20.450">
    <property type="entry name" value="EAL domain"/>
    <property type="match status" value="1"/>
</dbReference>
<keyword evidence="6" id="KW-0378">Hydrolase</keyword>
<protein>
    <recommendedName>
        <fullName evidence="2">cyclic-guanylate-specific phosphodiesterase</fullName>
        <ecNumber evidence="2">3.1.4.52</ecNumber>
    </recommendedName>
</protein>
<dbReference type="SMART" id="SM00052">
    <property type="entry name" value="EAL"/>
    <property type="match status" value="1"/>
</dbReference>
<evidence type="ECO:0000256" key="2">
    <source>
        <dbReference type="ARBA" id="ARBA00012282"/>
    </source>
</evidence>
<dbReference type="Proteomes" id="UP000054740">
    <property type="component" value="Unassembled WGS sequence"/>
</dbReference>
<evidence type="ECO:0000256" key="8">
    <source>
        <dbReference type="ARBA" id="ARBA00023136"/>
    </source>
</evidence>
<dbReference type="PANTHER" id="PTHR33121:SF79">
    <property type="entry name" value="CYCLIC DI-GMP PHOSPHODIESTERASE PDED-RELATED"/>
    <property type="match status" value="1"/>
</dbReference>
<dbReference type="GO" id="GO:0071111">
    <property type="term" value="F:cyclic-guanylate-specific phosphodiesterase activity"/>
    <property type="evidence" value="ECO:0007669"/>
    <property type="project" value="UniProtKB-EC"/>
</dbReference>
<name>A0A158FIT5_CABCO</name>
<evidence type="ECO:0000256" key="7">
    <source>
        <dbReference type="ARBA" id="ARBA00022989"/>
    </source>
</evidence>
<accession>A0A158FIT5</accession>
<dbReference type="Pfam" id="PF00563">
    <property type="entry name" value="EAL"/>
    <property type="match status" value="1"/>
</dbReference>
<comment type="catalytic activity">
    <reaction evidence="9">
        <text>3',3'-c-di-GMP + H2O = 5'-phosphoguanylyl(3'-&gt;5')guanosine + H(+)</text>
        <dbReference type="Rhea" id="RHEA:24902"/>
        <dbReference type="ChEBI" id="CHEBI:15377"/>
        <dbReference type="ChEBI" id="CHEBI:15378"/>
        <dbReference type="ChEBI" id="CHEBI:58754"/>
        <dbReference type="ChEBI" id="CHEBI:58805"/>
        <dbReference type="EC" id="3.1.4.52"/>
    </reaction>
</comment>
<evidence type="ECO:0000256" key="5">
    <source>
        <dbReference type="ARBA" id="ARBA00022692"/>
    </source>
</evidence>
<dbReference type="AlphaFoldDB" id="A0A158FIT5"/>
<evidence type="ECO:0000256" key="6">
    <source>
        <dbReference type="ARBA" id="ARBA00022801"/>
    </source>
</evidence>
<keyword evidence="13" id="KW-1185">Reference proteome</keyword>
<evidence type="ECO:0000259" key="11">
    <source>
        <dbReference type="PROSITE" id="PS50883"/>
    </source>
</evidence>
<dbReference type="InterPro" id="IPR001633">
    <property type="entry name" value="EAL_dom"/>
</dbReference>
<evidence type="ECO:0000256" key="1">
    <source>
        <dbReference type="ARBA" id="ARBA00004651"/>
    </source>
</evidence>
<sequence length="533" mass="57885">MNNIQRGALAALLIVIVLIAALAPAGIGFLFAQRSQRHEESERLKTVANAALNRAEDVTRRLSGALWEIGKVAAAPCSPPYLDALRRIALTHEQVRDAGAYDRDGRWQCSSLLGAVSAGTLDGLTLPAPDWRSRDGVMAWYGLARLPGGKTSLVMGRDGFYVAADPSLYVDSLESLGDPASGVGVINTEVSRVIATTPATDAAAILAVYRTARRPAAAPACDCQPYVVRRSASMPLAVVVSAPQQSLRQRARALPWGWLLGGLAAGLLVAGWAAFFIVRRLSPRGQLSDAVRRHQFIVAYQPIVDLGTRRCVGAEALVRWKYHDRIVRPDHFIPLAEHRGLIQAITDQVLDTILLELGEFLKRYPEYYVSVNLSAPDLTTRRFLDVLGPAIARQGVRPQQIRIEATERSFLDADAAKEVISAFRDAGHAVYLDDFGTGYSSLSHLQTFRIDGLKIDKSFVDTIGQDAASSSVASHIIDMAATLDVQVIAEGIEREEQAVYLHARGARFGQGWLFSPPLSAAEFIRYAGKTRGA</sequence>
<proteinExistence type="predicted"/>
<dbReference type="PROSITE" id="PS50883">
    <property type="entry name" value="EAL"/>
    <property type="match status" value="1"/>
</dbReference>
<dbReference type="RefSeq" id="WP_053567864.1">
    <property type="nucleotide sequence ID" value="NZ_FCNY02000002.1"/>
</dbReference>
<dbReference type="InterPro" id="IPR024744">
    <property type="entry name" value="CSS-motif_dom"/>
</dbReference>
<keyword evidence="7 10" id="KW-1133">Transmembrane helix</keyword>
<evidence type="ECO:0000256" key="4">
    <source>
        <dbReference type="ARBA" id="ARBA00022636"/>
    </source>
</evidence>
<feature type="transmembrane region" description="Helical" evidence="10">
    <location>
        <begin position="256"/>
        <end position="278"/>
    </location>
</feature>
<dbReference type="EMBL" id="FCNY02000002">
    <property type="protein sequence ID" value="SAL19533.1"/>
    <property type="molecule type" value="Genomic_DNA"/>
</dbReference>
<feature type="domain" description="EAL" evidence="11">
    <location>
        <begin position="280"/>
        <end position="531"/>
    </location>
</feature>
<evidence type="ECO:0000313" key="13">
    <source>
        <dbReference type="Proteomes" id="UP000054740"/>
    </source>
</evidence>
<evidence type="ECO:0000256" key="9">
    <source>
        <dbReference type="ARBA" id="ARBA00034290"/>
    </source>
</evidence>